<dbReference type="Proteomes" id="UP001374579">
    <property type="component" value="Unassembled WGS sequence"/>
</dbReference>
<feature type="region of interest" description="Disordered" evidence="2">
    <location>
        <begin position="325"/>
        <end position="358"/>
    </location>
</feature>
<feature type="region of interest" description="Disordered" evidence="2">
    <location>
        <begin position="200"/>
        <end position="219"/>
    </location>
</feature>
<dbReference type="EMBL" id="JBAMIC010000011">
    <property type="protein sequence ID" value="KAK7100361.1"/>
    <property type="molecule type" value="Genomic_DNA"/>
</dbReference>
<comment type="caution">
    <text evidence="3">The sequence shown here is derived from an EMBL/GenBank/DDBJ whole genome shotgun (WGS) entry which is preliminary data.</text>
</comment>
<keyword evidence="4" id="KW-1185">Reference proteome</keyword>
<feature type="compositionally biased region" description="Polar residues" evidence="2">
    <location>
        <begin position="377"/>
        <end position="386"/>
    </location>
</feature>
<feature type="compositionally biased region" description="Low complexity" evidence="2">
    <location>
        <begin position="593"/>
        <end position="606"/>
    </location>
</feature>
<dbReference type="AlphaFoldDB" id="A0AAN9B6S9"/>
<sequence>MPAKHRCNCFSEESSSFLYGLRREAPSTERVLLERLLNVLSRAAANKTSNNPQRLWAESERPEWWPGVTLLCWKNPREHPKDNKKTLKEKIAILETQLKQRELMSKELEEELEAQKNGKKVDLELKSDFEAVIAKASGLHFMLNKVKTKMGDSKPMSDRISKYVTETQACMEKCLQVIEGFHKKVEAREQHRQNLWDRMGVSKAERGQPSAKRPHSDVSYDLETDSLSIDLDDADDVEALHMALASPSFSASPFSPAATLSPSPQNMSDIAEADMLMGVPSPTFIPQSQYVHAVTSYQRSLSMPSPVQAVPEPLLSMDQLQLRSVSPIPVPGCKPSSKKSMRRSDEARGKSLQQRSPMDSLVEALGSEDIESIEISQSTLPPTSGSKGKRVAESDVQRRKDRKQRQSPLNRPKSSGIKEKSSTPPTVEVKSSRKSATFPMSYRYSGGQLMQAGAPSNPEAGWQVLHTIPATDPSWPLRIKNDASSPLASEDLVEDGDGRGVRMDVSRSSQDDDLDNVAEVLEESESRPTFSMYTVTDMGDMDNLAQMTTHLSCDDLQASVTEPVMDSAPPSSVRLVLGPERVMVPGQYVLHSTPLSSSSAARSATTKGDSKSLSHAIGNLKDTFK</sequence>
<organism evidence="3 4">
    <name type="scientific">Littorina saxatilis</name>
    <dbReference type="NCBI Taxonomy" id="31220"/>
    <lineage>
        <taxon>Eukaryota</taxon>
        <taxon>Metazoa</taxon>
        <taxon>Spiralia</taxon>
        <taxon>Lophotrochozoa</taxon>
        <taxon>Mollusca</taxon>
        <taxon>Gastropoda</taxon>
        <taxon>Caenogastropoda</taxon>
        <taxon>Littorinimorpha</taxon>
        <taxon>Littorinoidea</taxon>
        <taxon>Littorinidae</taxon>
        <taxon>Littorina</taxon>
    </lineage>
</organism>
<feature type="region of interest" description="Disordered" evidence="2">
    <location>
        <begin position="593"/>
        <end position="625"/>
    </location>
</feature>
<evidence type="ECO:0000256" key="2">
    <source>
        <dbReference type="SAM" id="MobiDB-lite"/>
    </source>
</evidence>
<evidence type="ECO:0000313" key="3">
    <source>
        <dbReference type="EMBL" id="KAK7100361.1"/>
    </source>
</evidence>
<keyword evidence="1" id="KW-0175">Coiled coil</keyword>
<accession>A0AAN9B6S9</accession>
<reference evidence="3 4" key="1">
    <citation type="submission" date="2024-02" db="EMBL/GenBank/DDBJ databases">
        <title>Chromosome-scale genome assembly of the rough periwinkle Littorina saxatilis.</title>
        <authorList>
            <person name="De Jode A."/>
            <person name="Faria R."/>
            <person name="Formenti G."/>
            <person name="Sims Y."/>
            <person name="Smith T.P."/>
            <person name="Tracey A."/>
            <person name="Wood J.M.D."/>
            <person name="Zagrodzka Z.B."/>
            <person name="Johannesson K."/>
            <person name="Butlin R.K."/>
            <person name="Leder E.H."/>
        </authorList>
    </citation>
    <scope>NUCLEOTIDE SEQUENCE [LARGE SCALE GENOMIC DNA]</scope>
    <source>
        <strain evidence="3">Snail1</strain>
        <tissue evidence="3">Muscle</tissue>
    </source>
</reference>
<gene>
    <name evidence="3" type="ORF">V1264_023329</name>
</gene>
<evidence type="ECO:0000256" key="1">
    <source>
        <dbReference type="SAM" id="Coils"/>
    </source>
</evidence>
<feature type="region of interest" description="Disordered" evidence="2">
    <location>
        <begin position="488"/>
        <end position="513"/>
    </location>
</feature>
<proteinExistence type="predicted"/>
<feature type="region of interest" description="Disordered" evidence="2">
    <location>
        <begin position="370"/>
        <end position="434"/>
    </location>
</feature>
<feature type="compositionally biased region" description="Basic and acidic residues" evidence="2">
    <location>
        <begin position="496"/>
        <end position="505"/>
    </location>
</feature>
<protein>
    <submittedName>
        <fullName evidence="3">Uncharacterized protein</fullName>
    </submittedName>
</protein>
<evidence type="ECO:0000313" key="4">
    <source>
        <dbReference type="Proteomes" id="UP001374579"/>
    </source>
</evidence>
<name>A0AAN9B6S9_9CAEN</name>
<feature type="coiled-coil region" evidence="1">
    <location>
        <begin position="84"/>
        <end position="118"/>
    </location>
</feature>